<reference evidence="4" key="3">
    <citation type="submission" date="2025-04" db="UniProtKB">
        <authorList>
            <consortium name="RefSeq"/>
        </authorList>
    </citation>
    <scope>IDENTIFICATION</scope>
    <source>
        <strain evidence="4">CBS 304.34</strain>
    </source>
</reference>
<feature type="compositionally biased region" description="Basic and acidic residues" evidence="1">
    <location>
        <begin position="197"/>
        <end position="258"/>
    </location>
</feature>
<dbReference type="GeneID" id="54469876"/>
<feature type="region of interest" description="Disordered" evidence="1">
    <location>
        <begin position="272"/>
        <end position="300"/>
    </location>
</feature>
<dbReference type="AlphaFoldDB" id="A0A6A6YG42"/>
<feature type="compositionally biased region" description="Basic and acidic residues" evidence="1">
    <location>
        <begin position="132"/>
        <end position="174"/>
    </location>
</feature>
<gene>
    <name evidence="2 4" type="ORF">BDZ99DRAFT_86543</name>
</gene>
<evidence type="ECO:0000313" key="3">
    <source>
        <dbReference type="Proteomes" id="UP000504636"/>
    </source>
</evidence>
<proteinExistence type="predicted"/>
<reference evidence="4" key="2">
    <citation type="submission" date="2020-04" db="EMBL/GenBank/DDBJ databases">
        <authorList>
            <consortium name="NCBI Genome Project"/>
        </authorList>
    </citation>
    <scope>NUCLEOTIDE SEQUENCE</scope>
    <source>
        <strain evidence="4">CBS 304.34</strain>
    </source>
</reference>
<dbReference type="EMBL" id="MU003706">
    <property type="protein sequence ID" value="KAF2806857.1"/>
    <property type="molecule type" value="Genomic_DNA"/>
</dbReference>
<dbReference type="Proteomes" id="UP000504636">
    <property type="component" value="Unplaced"/>
</dbReference>
<dbReference type="RefSeq" id="XP_033573821.1">
    <property type="nucleotide sequence ID" value="XM_033728983.1"/>
</dbReference>
<feature type="compositionally biased region" description="Basic and acidic residues" evidence="1">
    <location>
        <begin position="272"/>
        <end position="295"/>
    </location>
</feature>
<feature type="region of interest" description="Disordered" evidence="1">
    <location>
        <begin position="128"/>
        <end position="258"/>
    </location>
</feature>
<accession>A0A6A6YG42</accession>
<evidence type="ECO:0000313" key="4">
    <source>
        <dbReference type="RefSeq" id="XP_033573821.1"/>
    </source>
</evidence>
<keyword evidence="3" id="KW-1185">Reference proteome</keyword>
<evidence type="ECO:0000256" key="1">
    <source>
        <dbReference type="SAM" id="MobiDB-lite"/>
    </source>
</evidence>
<evidence type="ECO:0000313" key="2">
    <source>
        <dbReference type="EMBL" id="KAF2806857.1"/>
    </source>
</evidence>
<sequence>MATSTNDPQAVRPRPGNSDGSNVMIHDKTLILMQHRGEISDTSNLISKAKSSIERRPGKDVVRDTLEKTPELDEAIIRDLKGGPSEGDMANDDCQRQDRDRAVIARIRRENDASIGGISLVAAARALGSSGKARENAREVINDVSKDKGKGNKKEGQKSSPRNQERKTEKEAKRRSVRSVRSAEEEVEQRRKRRDSHRPSDSKKKDESRRKAPAEAEKERIETEEEWRIRREERSIRREARKAAMRAEAETAKAEEERIANEIAERHARYEARRKARQLEAAKRKEEEEAAQREREEEEKVELRPRIRRIWFPGHHMQIR</sequence>
<name>A0A6A6YG42_9PEZI</name>
<reference evidence="2 4" key="1">
    <citation type="journal article" date="2020" name="Stud. Mycol.">
        <title>101 Dothideomycetes genomes: a test case for predicting lifestyles and emergence of pathogens.</title>
        <authorList>
            <person name="Haridas S."/>
            <person name="Albert R."/>
            <person name="Binder M."/>
            <person name="Bloem J."/>
            <person name="Labutti K."/>
            <person name="Salamov A."/>
            <person name="Andreopoulos B."/>
            <person name="Baker S."/>
            <person name="Barry K."/>
            <person name="Bills G."/>
            <person name="Bluhm B."/>
            <person name="Cannon C."/>
            <person name="Castanera R."/>
            <person name="Culley D."/>
            <person name="Daum C."/>
            <person name="Ezra D."/>
            <person name="Gonzalez J."/>
            <person name="Henrissat B."/>
            <person name="Kuo A."/>
            <person name="Liang C."/>
            <person name="Lipzen A."/>
            <person name="Lutzoni F."/>
            <person name="Magnuson J."/>
            <person name="Mondo S."/>
            <person name="Nolan M."/>
            <person name="Ohm R."/>
            <person name="Pangilinan J."/>
            <person name="Park H.-J."/>
            <person name="Ramirez L."/>
            <person name="Alfaro M."/>
            <person name="Sun H."/>
            <person name="Tritt A."/>
            <person name="Yoshinaga Y."/>
            <person name="Zwiers L.-H."/>
            <person name="Turgeon B."/>
            <person name="Goodwin S."/>
            <person name="Spatafora J."/>
            <person name="Crous P."/>
            <person name="Grigoriev I."/>
        </authorList>
    </citation>
    <scope>NUCLEOTIDE SEQUENCE</scope>
    <source>
        <strain evidence="2 4">CBS 304.34</strain>
    </source>
</reference>
<protein>
    <submittedName>
        <fullName evidence="2 4">Uncharacterized protein</fullName>
    </submittedName>
</protein>
<feature type="region of interest" description="Disordered" evidence="1">
    <location>
        <begin position="1"/>
        <end position="23"/>
    </location>
</feature>
<organism evidence="2">
    <name type="scientific">Mytilinidion resinicola</name>
    <dbReference type="NCBI Taxonomy" id="574789"/>
    <lineage>
        <taxon>Eukaryota</taxon>
        <taxon>Fungi</taxon>
        <taxon>Dikarya</taxon>
        <taxon>Ascomycota</taxon>
        <taxon>Pezizomycotina</taxon>
        <taxon>Dothideomycetes</taxon>
        <taxon>Pleosporomycetidae</taxon>
        <taxon>Mytilinidiales</taxon>
        <taxon>Mytilinidiaceae</taxon>
        <taxon>Mytilinidion</taxon>
    </lineage>
</organism>